<evidence type="ECO:0000313" key="2">
    <source>
        <dbReference type="EMBL" id="SFD81484.1"/>
    </source>
</evidence>
<dbReference type="AlphaFoldDB" id="A0A1I1VEX9"/>
<keyword evidence="1" id="KW-0812">Transmembrane</keyword>
<protein>
    <submittedName>
        <fullName evidence="2">Transporter family-2 protein</fullName>
    </submittedName>
</protein>
<dbReference type="Pfam" id="PF04657">
    <property type="entry name" value="DMT_YdcZ"/>
    <property type="match status" value="1"/>
</dbReference>
<dbReference type="InterPro" id="IPR006750">
    <property type="entry name" value="YdcZ"/>
</dbReference>
<keyword evidence="1" id="KW-1133">Transmembrane helix</keyword>
<accession>A0A1I1VEX9</accession>
<dbReference type="STRING" id="1045775.SAMN05216378_1548"/>
<dbReference type="OrthoDB" id="2382207at2"/>
<organism evidence="2 3">
    <name type="scientific">Paenibacillus catalpae</name>
    <dbReference type="NCBI Taxonomy" id="1045775"/>
    <lineage>
        <taxon>Bacteria</taxon>
        <taxon>Bacillati</taxon>
        <taxon>Bacillota</taxon>
        <taxon>Bacilli</taxon>
        <taxon>Bacillales</taxon>
        <taxon>Paenibacillaceae</taxon>
        <taxon>Paenibacillus</taxon>
    </lineage>
</organism>
<dbReference type="EMBL" id="FOMT01000001">
    <property type="protein sequence ID" value="SFD81484.1"/>
    <property type="molecule type" value="Genomic_DNA"/>
</dbReference>
<feature type="transmembrane region" description="Helical" evidence="1">
    <location>
        <begin position="35"/>
        <end position="54"/>
    </location>
</feature>
<dbReference type="GO" id="GO:0005886">
    <property type="term" value="C:plasma membrane"/>
    <property type="evidence" value="ECO:0007669"/>
    <property type="project" value="TreeGrafter"/>
</dbReference>
<reference evidence="3" key="1">
    <citation type="submission" date="2016-10" db="EMBL/GenBank/DDBJ databases">
        <authorList>
            <person name="Varghese N."/>
            <person name="Submissions S."/>
        </authorList>
    </citation>
    <scope>NUCLEOTIDE SEQUENCE [LARGE SCALE GENOMIC DNA]</scope>
    <source>
        <strain evidence="3">CGMCC 1.10784</strain>
    </source>
</reference>
<dbReference type="Proteomes" id="UP000198855">
    <property type="component" value="Unassembled WGS sequence"/>
</dbReference>
<keyword evidence="1" id="KW-0472">Membrane</keyword>
<keyword evidence="3" id="KW-1185">Reference proteome</keyword>
<dbReference type="PANTHER" id="PTHR34821">
    <property type="entry name" value="INNER MEMBRANE PROTEIN YDCZ"/>
    <property type="match status" value="1"/>
</dbReference>
<dbReference type="RefSeq" id="WP_091182968.1">
    <property type="nucleotide sequence ID" value="NZ_FOMT01000001.1"/>
</dbReference>
<evidence type="ECO:0000313" key="3">
    <source>
        <dbReference type="Proteomes" id="UP000198855"/>
    </source>
</evidence>
<feature type="transmembrane region" description="Helical" evidence="1">
    <location>
        <begin position="66"/>
        <end position="86"/>
    </location>
</feature>
<name>A0A1I1VEX9_9BACL</name>
<feature type="transmembrane region" description="Helical" evidence="1">
    <location>
        <begin position="122"/>
        <end position="140"/>
    </location>
</feature>
<gene>
    <name evidence="2" type="ORF">SAMN05216378_1548</name>
</gene>
<sequence>MITGILLALLAGALVSVQTLFNNNVNTVLHSNSTTALVLGMGFIASLCMGFLFEGADFLSWKAMPAWFWFSGVLGIGVVTCVVKGVRLLGPSYATTIVMTSQLLCALWWDSAGWFGLEQVPFTAQKAIGVTALIAGLLLFKSKPKEMKQRGMQHELS</sequence>
<evidence type="ECO:0000256" key="1">
    <source>
        <dbReference type="SAM" id="Phobius"/>
    </source>
</evidence>
<dbReference type="PANTHER" id="PTHR34821:SF3">
    <property type="entry name" value="MEMBRANE PROTEIN"/>
    <property type="match status" value="1"/>
</dbReference>
<proteinExistence type="predicted"/>